<dbReference type="SUPFAM" id="SSF49464">
    <property type="entry name" value="Carboxypeptidase regulatory domain-like"/>
    <property type="match status" value="1"/>
</dbReference>
<dbReference type="Pfam" id="PF07715">
    <property type="entry name" value="Plug"/>
    <property type="match status" value="1"/>
</dbReference>
<protein>
    <submittedName>
        <fullName evidence="10">TonB-dependent receptor</fullName>
    </submittedName>
</protein>
<dbReference type="InterPro" id="IPR036942">
    <property type="entry name" value="Beta-barrel_TonB_sf"/>
</dbReference>
<evidence type="ECO:0000259" key="9">
    <source>
        <dbReference type="Pfam" id="PF07715"/>
    </source>
</evidence>
<evidence type="ECO:0000256" key="4">
    <source>
        <dbReference type="ARBA" id="ARBA00022692"/>
    </source>
</evidence>
<keyword evidence="3 7" id="KW-1134">Transmembrane beta strand</keyword>
<dbReference type="Proteomes" id="UP001500954">
    <property type="component" value="Unassembled WGS sequence"/>
</dbReference>
<dbReference type="SUPFAM" id="SSF56935">
    <property type="entry name" value="Porins"/>
    <property type="match status" value="1"/>
</dbReference>
<evidence type="ECO:0000313" key="10">
    <source>
        <dbReference type="EMBL" id="GAA3568686.1"/>
    </source>
</evidence>
<comment type="subcellular location">
    <subcellularLocation>
        <location evidence="1 7">Cell outer membrane</location>
        <topology evidence="1 7">Multi-pass membrane protein</topology>
    </subcellularLocation>
</comment>
<dbReference type="NCBIfam" id="TIGR04056">
    <property type="entry name" value="OMP_RagA_SusC"/>
    <property type="match status" value="1"/>
</dbReference>
<dbReference type="InterPro" id="IPR012910">
    <property type="entry name" value="Plug_dom"/>
</dbReference>
<dbReference type="PROSITE" id="PS52016">
    <property type="entry name" value="TONB_DEPENDENT_REC_3"/>
    <property type="match status" value="1"/>
</dbReference>
<accession>A0ABP6XLE1</accession>
<evidence type="ECO:0000256" key="6">
    <source>
        <dbReference type="ARBA" id="ARBA00023237"/>
    </source>
</evidence>
<evidence type="ECO:0000256" key="2">
    <source>
        <dbReference type="ARBA" id="ARBA00022448"/>
    </source>
</evidence>
<feature type="chain" id="PRO_5046453207" evidence="8">
    <location>
        <begin position="25"/>
        <end position="1086"/>
    </location>
</feature>
<gene>
    <name evidence="10" type="ORF">GCM10022395_18140</name>
</gene>
<evidence type="ECO:0000256" key="7">
    <source>
        <dbReference type="PROSITE-ProRule" id="PRU01360"/>
    </source>
</evidence>
<dbReference type="RefSeq" id="WP_345005638.1">
    <property type="nucleotide sequence ID" value="NZ_BAABCY010000047.1"/>
</dbReference>
<organism evidence="10 11">
    <name type="scientific">Snuella lapsa</name>
    <dbReference type="NCBI Taxonomy" id="870481"/>
    <lineage>
        <taxon>Bacteria</taxon>
        <taxon>Pseudomonadati</taxon>
        <taxon>Bacteroidota</taxon>
        <taxon>Flavobacteriia</taxon>
        <taxon>Flavobacteriales</taxon>
        <taxon>Flavobacteriaceae</taxon>
        <taxon>Snuella</taxon>
    </lineage>
</organism>
<evidence type="ECO:0000256" key="8">
    <source>
        <dbReference type="SAM" id="SignalP"/>
    </source>
</evidence>
<dbReference type="NCBIfam" id="TIGR04057">
    <property type="entry name" value="SusC_RagA_signa"/>
    <property type="match status" value="1"/>
</dbReference>
<feature type="domain" description="TonB-dependent receptor plug" evidence="9">
    <location>
        <begin position="117"/>
        <end position="221"/>
    </location>
</feature>
<keyword evidence="11" id="KW-1185">Reference proteome</keyword>
<dbReference type="Gene3D" id="2.60.40.1120">
    <property type="entry name" value="Carboxypeptidase-like, regulatory domain"/>
    <property type="match status" value="1"/>
</dbReference>
<sequence length="1086" mass="121131">MRKKLTFKLLGILLCFTCALQAQQKTVEGTVTDESGLPLVGATVAIQGKTQGASTDFDGKYSLTVNENDVLYISYIGYIATTVPVAGKTTVDISLQEDISQLDEVVVVGFGTQKRDNVSGSASFVKMDEIIADRPITNAAEALQGVAAGLQVTITSNQPGNDGVGINIGGFTSINGGSPLVLINNVEGSLEDLNPRDIESISILKDAAASSIYGARAAFGVILVTTKKAKRNQKVRFTFDTTTSLSIANDLPEKATTREFVEALNEWGVRDYFAGQNIQDWLGYLDLYDTDRSQLNFITDPVSGEAYPIHFDTANSQHYPLAESDLVDKFLGNFGVVTNHNFTVSGGGEKVAYRLSTGYSYEDGVMVTNQDNFKKYNINTSLTADLTSNLESNTNIMYRSSVQSRPRASYSQMVQQRMFDPTGFIDIDGEAFPFDSPDNLVKYTEPGKRYIDNLRLYQQLNWEVFKNLTLTGEYTYSKDLQNTVAVNNGQRFARTHLYTVNGTADDVFNNSSLSRTKRQTVYNALNLYGTYTASLGSHNFKITAGLNREEENRELLSVSRNGLIDINTPTFELAEGQDFDISEAFYDWAVVGYFSRLNYNFKERYFLEANYRYDGSSIFAEGDRFVGLPSFSAAWNIAKEPFMESVKFINMLKPRYSWGEIGNQIARRPNSNARDYYPFNPGYESFSASWLNPATDIRYVTFNPAQLISAGLTWEEIVSSTIGLDVSMFKNRLNATFEITRRETNGMLRAGEPLPGILGTDAPFQNVADLETKGWGIDLGWRDRIGDFRYNINLNVFDNYSEITKFNNPGQLLSDFREGQRLGEIWGYVSDGYYTVDDFVEGTLNADLSGENRQLKQGVATFTGRTPYPGDVKFKDLDGDGIITSGNSSLITDVDAQGNPITNSEGEITTGPGDRRVIGNSRKRYQFGINGSASYKGFDISFILSGVGKEDGWRNSDLVFPYRSVFDNIYKHQLDYWTPDNQDAFFPRVYGDPNNGNTGSNYGRSMRTQTKYLTDESYLNIQNITIGYTLNSQFLDRINVDNLRVFVSGNNVYRFDKLYKGIDPDQDSDGVYPVMSKYTLGVNLSF</sequence>
<comment type="caution">
    <text evidence="10">The sequence shown here is derived from an EMBL/GenBank/DDBJ whole genome shotgun (WGS) entry which is preliminary data.</text>
</comment>
<keyword evidence="5 7" id="KW-0472">Membrane</keyword>
<keyword evidence="2 7" id="KW-0813">Transport</keyword>
<feature type="signal peptide" evidence="8">
    <location>
        <begin position="1"/>
        <end position="24"/>
    </location>
</feature>
<dbReference type="Gene3D" id="2.170.130.10">
    <property type="entry name" value="TonB-dependent receptor, plug domain"/>
    <property type="match status" value="1"/>
</dbReference>
<keyword evidence="8" id="KW-0732">Signal</keyword>
<dbReference type="InterPro" id="IPR023997">
    <property type="entry name" value="TonB-dep_OMP_SusC/RagA_CS"/>
</dbReference>
<keyword evidence="4 7" id="KW-0812">Transmembrane</keyword>
<dbReference type="InterPro" id="IPR008969">
    <property type="entry name" value="CarboxyPept-like_regulatory"/>
</dbReference>
<comment type="similarity">
    <text evidence="7">Belongs to the TonB-dependent receptor family.</text>
</comment>
<dbReference type="InterPro" id="IPR037066">
    <property type="entry name" value="Plug_dom_sf"/>
</dbReference>
<evidence type="ECO:0000256" key="3">
    <source>
        <dbReference type="ARBA" id="ARBA00022452"/>
    </source>
</evidence>
<reference evidence="11" key="1">
    <citation type="journal article" date="2019" name="Int. J. Syst. Evol. Microbiol.">
        <title>The Global Catalogue of Microorganisms (GCM) 10K type strain sequencing project: providing services to taxonomists for standard genome sequencing and annotation.</title>
        <authorList>
            <consortium name="The Broad Institute Genomics Platform"/>
            <consortium name="The Broad Institute Genome Sequencing Center for Infectious Disease"/>
            <person name="Wu L."/>
            <person name="Ma J."/>
        </authorList>
    </citation>
    <scope>NUCLEOTIDE SEQUENCE [LARGE SCALE GENOMIC DNA]</scope>
    <source>
        <strain evidence="11">JCM 17111</strain>
    </source>
</reference>
<evidence type="ECO:0000313" key="11">
    <source>
        <dbReference type="Proteomes" id="UP001500954"/>
    </source>
</evidence>
<keyword evidence="10" id="KW-0675">Receptor</keyword>
<dbReference type="InterPro" id="IPR039426">
    <property type="entry name" value="TonB-dep_rcpt-like"/>
</dbReference>
<dbReference type="Pfam" id="PF13715">
    <property type="entry name" value="CarbopepD_reg_2"/>
    <property type="match status" value="1"/>
</dbReference>
<keyword evidence="6 7" id="KW-0998">Cell outer membrane</keyword>
<evidence type="ECO:0000256" key="5">
    <source>
        <dbReference type="ARBA" id="ARBA00023136"/>
    </source>
</evidence>
<evidence type="ECO:0000256" key="1">
    <source>
        <dbReference type="ARBA" id="ARBA00004571"/>
    </source>
</evidence>
<name>A0ABP6XLE1_9FLAO</name>
<dbReference type="EMBL" id="BAABCY010000047">
    <property type="protein sequence ID" value="GAA3568686.1"/>
    <property type="molecule type" value="Genomic_DNA"/>
</dbReference>
<dbReference type="Gene3D" id="2.40.170.20">
    <property type="entry name" value="TonB-dependent receptor, beta-barrel domain"/>
    <property type="match status" value="1"/>
</dbReference>
<dbReference type="InterPro" id="IPR023996">
    <property type="entry name" value="TonB-dep_OMP_SusC/RagA"/>
</dbReference>
<proteinExistence type="inferred from homology"/>